<keyword evidence="2" id="KW-1185">Reference proteome</keyword>
<proteinExistence type="predicted"/>
<accession>A0ACC3TAU3</accession>
<evidence type="ECO:0000313" key="2">
    <source>
        <dbReference type="Proteomes" id="UP001433508"/>
    </source>
</evidence>
<comment type="caution">
    <text evidence="1">The sequence shown here is derived from an EMBL/GenBank/DDBJ whole genome shotgun (WGS) entry which is preliminary data.</text>
</comment>
<evidence type="ECO:0000313" key="1">
    <source>
        <dbReference type="EMBL" id="KAK9240539.1"/>
    </source>
</evidence>
<sequence>MDFLLCLAHFCEIHGPTPIICTQAILCPVPGTPTTPPSAQASPDAVSKDTSDADQLAQTYLPNSSSPRMPLANALPASSELGGTEASTAGVAGGCQSCSLSFPTECPVSALRSVEKMITPPEGMQLVYLSTPNARSKDRYSALRQLCMNSLSLDLMASDRTVFFGDGQIGYAVALFFRIRDEMARGSNRTYAIICANDRESQLQDAWHIIAPALEDISRWIVTEADAARNSRLIDSMNSNESGSTTRSSAAGLGGITLPDILTLNGTSDNYLRRHYEPKPRNLVDLTGRKDIFIHIHLSFAVTLSTLSREITKGVIKSGLSRF</sequence>
<dbReference type="EMBL" id="MU971339">
    <property type="protein sequence ID" value="KAK9240539.1"/>
    <property type="molecule type" value="Genomic_DNA"/>
</dbReference>
<reference evidence="2" key="1">
    <citation type="journal article" date="2024" name="Front. Bioeng. Biotechnol.">
        <title>Genome-scale model development and genomic sequencing of the oleaginous clade Lipomyces.</title>
        <authorList>
            <person name="Czajka J.J."/>
            <person name="Han Y."/>
            <person name="Kim J."/>
            <person name="Mondo S.J."/>
            <person name="Hofstad B.A."/>
            <person name="Robles A."/>
            <person name="Haridas S."/>
            <person name="Riley R."/>
            <person name="LaButti K."/>
            <person name="Pangilinan J."/>
            <person name="Andreopoulos W."/>
            <person name="Lipzen A."/>
            <person name="Yan J."/>
            <person name="Wang M."/>
            <person name="Ng V."/>
            <person name="Grigoriev I.V."/>
            <person name="Spatafora J.W."/>
            <person name="Magnuson J.K."/>
            <person name="Baker S.E."/>
            <person name="Pomraning K.R."/>
        </authorList>
    </citation>
    <scope>NUCLEOTIDE SEQUENCE [LARGE SCALE GENOMIC DNA]</scope>
    <source>
        <strain evidence="2">CBS 7786</strain>
    </source>
</reference>
<protein>
    <submittedName>
        <fullName evidence="1">Vesicle coat protein</fullName>
    </submittedName>
</protein>
<dbReference type="Proteomes" id="UP001433508">
    <property type="component" value="Unassembled WGS sequence"/>
</dbReference>
<organism evidence="1 2">
    <name type="scientific">Lipomyces kononenkoae</name>
    <name type="common">Yeast</name>
    <dbReference type="NCBI Taxonomy" id="34357"/>
    <lineage>
        <taxon>Eukaryota</taxon>
        <taxon>Fungi</taxon>
        <taxon>Dikarya</taxon>
        <taxon>Ascomycota</taxon>
        <taxon>Saccharomycotina</taxon>
        <taxon>Lipomycetes</taxon>
        <taxon>Lipomycetales</taxon>
        <taxon>Lipomycetaceae</taxon>
        <taxon>Lipomyces</taxon>
    </lineage>
</organism>
<name>A0ACC3TAU3_LIPKO</name>
<gene>
    <name evidence="1" type="ORF">V1525DRAFT_429877</name>
</gene>